<dbReference type="Proteomes" id="UP000678499">
    <property type="component" value="Unassembled WGS sequence"/>
</dbReference>
<name>A0A7R9BN32_9CRUS</name>
<dbReference type="EMBL" id="OA883259">
    <property type="protein sequence ID" value="CAD7278402.1"/>
    <property type="molecule type" value="Genomic_DNA"/>
</dbReference>
<dbReference type="SUPFAM" id="SSF54236">
    <property type="entry name" value="Ubiquitin-like"/>
    <property type="match status" value="1"/>
</dbReference>
<keyword evidence="4" id="KW-1185">Reference proteome</keyword>
<dbReference type="InterPro" id="IPR039120">
    <property type="entry name" value="UBFD1"/>
</dbReference>
<sequence>MESAAVDPSDAIPVDTSSDGVAEKDPDANMAEDEGNVEEEPKELRNLDGGDTGENSAPREAVTFNAVYNKKKYEITFDLDETIASLKKHLESIINVTSDMQKIMVKGLADNKKTLREVGITPTTKVLIVGSQVSDVLSVTQPAKGASAPEEKVCAAKESFFENKIHKKVISAGVPPDAMMGIKNSKDALPDTPLTGMLNKNLGKVRLTFKLELDQIWFGTKERTEKVNMSSIKTIVSEPIPGNEEYHVVGFQLGPTEASRYWVYWVPAQYVESIKRTVLGNWQYY</sequence>
<gene>
    <name evidence="3" type="ORF">NMOB1V02_LOCUS6108</name>
</gene>
<protein>
    <recommendedName>
        <fullName evidence="2">Ubiquitin-like domain-containing protein</fullName>
    </recommendedName>
</protein>
<evidence type="ECO:0000256" key="1">
    <source>
        <dbReference type="SAM" id="MobiDB-lite"/>
    </source>
</evidence>
<dbReference type="AlphaFoldDB" id="A0A7R9BN32"/>
<dbReference type="InterPro" id="IPR057455">
    <property type="entry name" value="UBFD1_C"/>
</dbReference>
<dbReference type="Pfam" id="PF00240">
    <property type="entry name" value="ubiquitin"/>
    <property type="match status" value="1"/>
</dbReference>
<accession>A0A7R9BN32</accession>
<dbReference type="OrthoDB" id="267397at2759"/>
<dbReference type="Gene3D" id="3.10.20.90">
    <property type="entry name" value="Phosphatidylinositol 3-kinase Catalytic Subunit, Chain A, domain 1"/>
    <property type="match status" value="1"/>
</dbReference>
<dbReference type="Pfam" id="PF25343">
    <property type="entry name" value="PH_UBFD1_C"/>
    <property type="match status" value="1"/>
</dbReference>
<dbReference type="SMART" id="SM00213">
    <property type="entry name" value="UBQ"/>
    <property type="match status" value="1"/>
</dbReference>
<dbReference type="CDD" id="cd17047">
    <property type="entry name" value="Ubl_UBFD1"/>
    <property type="match status" value="1"/>
</dbReference>
<organism evidence="3">
    <name type="scientific">Notodromas monacha</name>
    <dbReference type="NCBI Taxonomy" id="399045"/>
    <lineage>
        <taxon>Eukaryota</taxon>
        <taxon>Metazoa</taxon>
        <taxon>Ecdysozoa</taxon>
        <taxon>Arthropoda</taxon>
        <taxon>Crustacea</taxon>
        <taxon>Oligostraca</taxon>
        <taxon>Ostracoda</taxon>
        <taxon>Podocopa</taxon>
        <taxon>Podocopida</taxon>
        <taxon>Cypridocopina</taxon>
        <taxon>Cypridoidea</taxon>
        <taxon>Cyprididae</taxon>
        <taxon>Notodromas</taxon>
    </lineage>
</organism>
<evidence type="ECO:0000313" key="4">
    <source>
        <dbReference type="Proteomes" id="UP000678499"/>
    </source>
</evidence>
<dbReference type="GO" id="GO:0045296">
    <property type="term" value="F:cadherin binding"/>
    <property type="evidence" value="ECO:0007669"/>
    <property type="project" value="TreeGrafter"/>
</dbReference>
<reference evidence="3" key="1">
    <citation type="submission" date="2020-11" db="EMBL/GenBank/DDBJ databases">
        <authorList>
            <person name="Tran Van P."/>
        </authorList>
    </citation>
    <scope>NUCLEOTIDE SEQUENCE</scope>
</reference>
<dbReference type="GO" id="GO:0003723">
    <property type="term" value="F:RNA binding"/>
    <property type="evidence" value="ECO:0007669"/>
    <property type="project" value="TreeGrafter"/>
</dbReference>
<dbReference type="InterPro" id="IPR029071">
    <property type="entry name" value="Ubiquitin-like_domsf"/>
</dbReference>
<feature type="compositionally biased region" description="Acidic residues" evidence="1">
    <location>
        <begin position="30"/>
        <end position="41"/>
    </location>
</feature>
<dbReference type="InterPro" id="IPR000626">
    <property type="entry name" value="Ubiquitin-like_dom"/>
</dbReference>
<evidence type="ECO:0000313" key="3">
    <source>
        <dbReference type="EMBL" id="CAD7278402.1"/>
    </source>
</evidence>
<dbReference type="PANTHER" id="PTHR16470:SF0">
    <property type="entry name" value="UBIQUITIN DOMAIN-CONTAINING PROTEIN UBFD1"/>
    <property type="match status" value="1"/>
</dbReference>
<dbReference type="PANTHER" id="PTHR16470">
    <property type="entry name" value="UBIQUITIN DOMAIN-CONTAINING PROTEIN UBFD1"/>
    <property type="match status" value="1"/>
</dbReference>
<proteinExistence type="predicted"/>
<feature type="region of interest" description="Disordered" evidence="1">
    <location>
        <begin position="1"/>
        <end position="58"/>
    </location>
</feature>
<feature type="domain" description="Ubiquitin-like" evidence="2">
    <location>
        <begin position="60"/>
        <end position="135"/>
    </location>
</feature>
<evidence type="ECO:0000259" key="2">
    <source>
        <dbReference type="PROSITE" id="PS50053"/>
    </source>
</evidence>
<dbReference type="EMBL" id="CAJPEX010001222">
    <property type="protein sequence ID" value="CAG0918554.1"/>
    <property type="molecule type" value="Genomic_DNA"/>
</dbReference>
<dbReference type="PROSITE" id="PS50053">
    <property type="entry name" value="UBIQUITIN_2"/>
    <property type="match status" value="1"/>
</dbReference>